<feature type="compositionally biased region" description="Basic and acidic residues" evidence="1">
    <location>
        <begin position="131"/>
        <end position="144"/>
    </location>
</feature>
<keyword evidence="2" id="KW-0732">Signal</keyword>
<reference evidence="3 4" key="1">
    <citation type="journal article" date="2014" name="Nat. Commun.">
        <title>Klebsormidium flaccidum genome reveals primary factors for plant terrestrial adaptation.</title>
        <authorList>
            <person name="Hori K."/>
            <person name="Maruyama F."/>
            <person name="Fujisawa T."/>
            <person name="Togashi T."/>
            <person name="Yamamoto N."/>
            <person name="Seo M."/>
            <person name="Sato S."/>
            <person name="Yamada T."/>
            <person name="Mori H."/>
            <person name="Tajima N."/>
            <person name="Moriyama T."/>
            <person name="Ikeuchi M."/>
            <person name="Watanabe M."/>
            <person name="Wada H."/>
            <person name="Kobayashi K."/>
            <person name="Saito M."/>
            <person name="Masuda T."/>
            <person name="Sasaki-Sekimoto Y."/>
            <person name="Mashiguchi K."/>
            <person name="Awai K."/>
            <person name="Shimojima M."/>
            <person name="Masuda S."/>
            <person name="Iwai M."/>
            <person name="Nobusawa T."/>
            <person name="Narise T."/>
            <person name="Kondo S."/>
            <person name="Saito H."/>
            <person name="Sato R."/>
            <person name="Murakawa M."/>
            <person name="Ihara Y."/>
            <person name="Oshima-Yamada Y."/>
            <person name="Ohtaka K."/>
            <person name="Satoh M."/>
            <person name="Sonobe K."/>
            <person name="Ishii M."/>
            <person name="Ohtani R."/>
            <person name="Kanamori-Sato M."/>
            <person name="Honoki R."/>
            <person name="Miyazaki D."/>
            <person name="Mochizuki H."/>
            <person name="Umetsu J."/>
            <person name="Higashi K."/>
            <person name="Shibata D."/>
            <person name="Kamiya Y."/>
            <person name="Sato N."/>
            <person name="Nakamura Y."/>
            <person name="Tabata S."/>
            <person name="Ida S."/>
            <person name="Kurokawa K."/>
            <person name="Ohta H."/>
        </authorList>
    </citation>
    <scope>NUCLEOTIDE SEQUENCE [LARGE SCALE GENOMIC DNA]</scope>
    <source>
        <strain evidence="3 4">NIES-2285</strain>
    </source>
</reference>
<dbReference type="AlphaFoldDB" id="A0A1Y1IPH4"/>
<feature type="chain" id="PRO_5011987931" evidence="2">
    <location>
        <begin position="23"/>
        <end position="349"/>
    </location>
</feature>
<dbReference type="Proteomes" id="UP000054558">
    <property type="component" value="Unassembled WGS sequence"/>
</dbReference>
<gene>
    <name evidence="3" type="ORF">KFL_010830010</name>
</gene>
<feature type="region of interest" description="Disordered" evidence="1">
    <location>
        <begin position="120"/>
        <end position="195"/>
    </location>
</feature>
<accession>A0A1Y1IPH4</accession>
<feature type="compositionally biased region" description="Basic and acidic residues" evidence="1">
    <location>
        <begin position="275"/>
        <end position="299"/>
    </location>
</feature>
<keyword evidence="4" id="KW-1185">Reference proteome</keyword>
<feature type="region of interest" description="Disordered" evidence="1">
    <location>
        <begin position="264"/>
        <end position="325"/>
    </location>
</feature>
<dbReference type="EMBL" id="DF238032">
    <property type="protein sequence ID" value="GAQ92644.1"/>
    <property type="molecule type" value="Genomic_DNA"/>
</dbReference>
<organism evidence="3 4">
    <name type="scientific">Klebsormidium nitens</name>
    <name type="common">Green alga</name>
    <name type="synonym">Ulothrix nitens</name>
    <dbReference type="NCBI Taxonomy" id="105231"/>
    <lineage>
        <taxon>Eukaryota</taxon>
        <taxon>Viridiplantae</taxon>
        <taxon>Streptophyta</taxon>
        <taxon>Klebsormidiophyceae</taxon>
        <taxon>Klebsormidiales</taxon>
        <taxon>Klebsormidiaceae</taxon>
        <taxon>Klebsormidium</taxon>
    </lineage>
</organism>
<feature type="signal peptide" evidence="2">
    <location>
        <begin position="1"/>
        <end position="22"/>
    </location>
</feature>
<evidence type="ECO:0000256" key="1">
    <source>
        <dbReference type="SAM" id="MobiDB-lite"/>
    </source>
</evidence>
<evidence type="ECO:0000313" key="3">
    <source>
        <dbReference type="EMBL" id="GAQ92644.1"/>
    </source>
</evidence>
<proteinExistence type="predicted"/>
<sequence length="349" mass="38633">FTTLPAHAQELCLGLLLQLVRLAPLVTNPEGSDGTETAKEILGRLSGAARTYLTSEQPPFLVRLLEKQKVSPDDTIQHAWNAKWTLELGEILGCGEAAAWLRGIETARGVDKLLAKATQLEEGGTSAEATRAQKSESKRVREVRQAPAKKPKATVVGGEKVRSKARVEAPVEETSEEHERATQGSEADGGNLEAEEERIRAQFEELERAKKGFEAERAEIEGGQASLRAQYEELERAKKSFEAEREKCEEEKAILRARLEELDQVDAAEAAPNEKGNEQRDQSEDLETASKELEKDKWHTKSLLGNSINPPAKPRSARSYQDSKFKTKFLTTNSINPLAKPHPAQSYQT</sequence>
<feature type="non-terminal residue" evidence="3">
    <location>
        <position position="1"/>
    </location>
</feature>
<evidence type="ECO:0000313" key="4">
    <source>
        <dbReference type="Proteomes" id="UP000054558"/>
    </source>
</evidence>
<protein>
    <submittedName>
        <fullName evidence="3">Uncharacterized protein</fullName>
    </submittedName>
</protein>
<name>A0A1Y1IPH4_KLENI</name>
<evidence type="ECO:0000256" key="2">
    <source>
        <dbReference type="SAM" id="SignalP"/>
    </source>
</evidence>
<feature type="compositionally biased region" description="Basic and acidic residues" evidence="1">
    <location>
        <begin position="159"/>
        <end position="169"/>
    </location>
</feature>